<dbReference type="Proteomes" id="UP000228775">
    <property type="component" value="Unassembled WGS sequence"/>
</dbReference>
<gene>
    <name evidence="1" type="ORF">COS76_04180</name>
</gene>
<comment type="caution">
    <text evidence="1">The sequence shown here is derived from an EMBL/GenBank/DDBJ whole genome shotgun (WGS) entry which is preliminary data.</text>
</comment>
<organism evidence="1 2">
    <name type="scientific">Candidatus Portnoybacteria bacterium CG06_land_8_20_14_3_00_39_12</name>
    <dbReference type="NCBI Taxonomy" id="1974809"/>
    <lineage>
        <taxon>Bacteria</taxon>
        <taxon>Candidatus Portnoyibacteriota</taxon>
    </lineage>
</organism>
<reference evidence="2" key="1">
    <citation type="submission" date="2017-09" db="EMBL/GenBank/DDBJ databases">
        <title>Depth-based differentiation of microbial function through sediment-hosted aquifers and enrichment of novel symbionts in the deep terrestrial subsurface.</title>
        <authorList>
            <person name="Probst A.J."/>
            <person name="Ladd B."/>
            <person name="Jarett J.K."/>
            <person name="Geller-Mcgrath D.E."/>
            <person name="Sieber C.M.K."/>
            <person name="Emerson J.B."/>
            <person name="Anantharaman K."/>
            <person name="Thomas B.C."/>
            <person name="Malmstrom R."/>
            <person name="Stieglmeier M."/>
            <person name="Klingl A."/>
            <person name="Woyke T."/>
            <person name="Ryan C.M."/>
            <person name="Banfield J.F."/>
        </authorList>
    </citation>
    <scope>NUCLEOTIDE SEQUENCE [LARGE SCALE GENOMIC DNA]</scope>
</reference>
<evidence type="ECO:0000313" key="1">
    <source>
        <dbReference type="EMBL" id="PIU74807.1"/>
    </source>
</evidence>
<name>A0A2M7AW10_9BACT</name>
<dbReference type="EMBL" id="PEVY01000087">
    <property type="protein sequence ID" value="PIU74807.1"/>
    <property type="molecule type" value="Genomic_DNA"/>
</dbReference>
<proteinExistence type="predicted"/>
<evidence type="ECO:0000313" key="2">
    <source>
        <dbReference type="Proteomes" id="UP000228775"/>
    </source>
</evidence>
<protein>
    <submittedName>
        <fullName evidence="1">Uncharacterized protein</fullName>
    </submittedName>
</protein>
<dbReference type="AlphaFoldDB" id="A0A2M7AW10"/>
<accession>A0A2M7AW10</accession>
<sequence length="113" mass="12822">MVLKKAHCVIWNYPSQPKKPSKYLTFSTECDIAQVRGWEMVRRLKKPSGKIRRKMMSKGSAACKNCGEKVEGDFLELCKKFIVGLPCPKCGNQIGKVNNVTKEENKNEKNSND</sequence>